<reference evidence="1 2" key="1">
    <citation type="submission" date="2015-04" db="EMBL/GenBank/DDBJ databases">
        <authorList>
            <person name="Syromyatnikov M.Y."/>
            <person name="Popov V.N."/>
        </authorList>
    </citation>
    <scope>NUCLEOTIDE SEQUENCE [LARGE SCALE GENOMIC DNA]</scope>
    <source>
        <strain evidence="1 2">AH1</strain>
    </source>
</reference>
<evidence type="ECO:0000313" key="1">
    <source>
        <dbReference type="EMBL" id="CRI17510.1"/>
    </source>
</evidence>
<gene>
    <name evidence="1" type="ORF">BN1321_40034</name>
</gene>
<dbReference type="AlphaFoldDB" id="A0A0U1MU11"/>
<name>A0A0U1MU11_STAAU</name>
<proteinExistence type="predicted"/>
<protein>
    <submittedName>
        <fullName evidence="1">Uncharacterized protein</fullName>
    </submittedName>
</protein>
<evidence type="ECO:0000313" key="2">
    <source>
        <dbReference type="Proteomes" id="UP000039437"/>
    </source>
</evidence>
<dbReference type="EMBL" id="CVOQ01000034">
    <property type="protein sequence ID" value="CRI17510.1"/>
    <property type="molecule type" value="Genomic_DNA"/>
</dbReference>
<dbReference type="Proteomes" id="UP000039437">
    <property type="component" value="Unassembled WGS sequence"/>
</dbReference>
<organism evidence="1 2">
    <name type="scientific">Staphylococcus aureus</name>
    <dbReference type="NCBI Taxonomy" id="1280"/>
    <lineage>
        <taxon>Bacteria</taxon>
        <taxon>Bacillati</taxon>
        <taxon>Bacillota</taxon>
        <taxon>Bacilli</taxon>
        <taxon>Bacillales</taxon>
        <taxon>Staphylococcaceae</taxon>
        <taxon>Staphylococcus</taxon>
    </lineage>
</organism>
<sequence length="40" mass="4614">MSKNVVYVIRVESVEALQKLFRKVNKIKNALSNKRCCSCI</sequence>
<accession>A0A0U1MU11</accession>